<sequence>MPSYDYECAGCGPFVAFTSMARYAAPCACPDCGAESPRAFISTPMLSGMSSERRFACETNERSAHAPRRLSKDGPTGAGARKHGAGCSCCSNKTLAPRKTLHRPDGSKSFPTARPWMISH</sequence>
<dbReference type="NCBIfam" id="TIGR02605">
    <property type="entry name" value="CxxC_CxxC_SSSS"/>
    <property type="match status" value="1"/>
</dbReference>
<dbReference type="EMBL" id="SLWL01000002">
    <property type="protein sequence ID" value="TCO15131.1"/>
    <property type="molecule type" value="Genomic_DNA"/>
</dbReference>
<keyword evidence="4" id="KW-1185">Reference proteome</keyword>
<protein>
    <submittedName>
        <fullName evidence="3">Putative FmdB family regulatory protein</fullName>
    </submittedName>
</protein>
<dbReference type="InterPro" id="IPR013429">
    <property type="entry name" value="Regulatory_FmdB_Zinc_ribbon"/>
</dbReference>
<dbReference type="OrthoDB" id="9813321at2"/>
<dbReference type="AlphaFoldDB" id="A0A4R2GVX9"/>
<evidence type="ECO:0000256" key="1">
    <source>
        <dbReference type="SAM" id="MobiDB-lite"/>
    </source>
</evidence>
<organism evidence="3 4">
    <name type="scientific">Camelimonas lactis</name>
    <dbReference type="NCBI Taxonomy" id="659006"/>
    <lineage>
        <taxon>Bacteria</taxon>
        <taxon>Pseudomonadati</taxon>
        <taxon>Pseudomonadota</taxon>
        <taxon>Alphaproteobacteria</taxon>
        <taxon>Hyphomicrobiales</taxon>
        <taxon>Chelatococcaceae</taxon>
        <taxon>Camelimonas</taxon>
    </lineage>
</organism>
<comment type="caution">
    <text evidence="3">The sequence shown here is derived from an EMBL/GenBank/DDBJ whole genome shotgun (WGS) entry which is preliminary data.</text>
</comment>
<evidence type="ECO:0000259" key="2">
    <source>
        <dbReference type="SMART" id="SM00834"/>
    </source>
</evidence>
<dbReference type="RefSeq" id="WP_132003169.1">
    <property type="nucleotide sequence ID" value="NZ_JBHUNN010000002.1"/>
</dbReference>
<feature type="domain" description="Putative regulatory protein FmdB zinc ribbon" evidence="2">
    <location>
        <begin position="1"/>
        <end position="42"/>
    </location>
</feature>
<name>A0A4R2GVX9_9HYPH</name>
<reference evidence="3 4" key="1">
    <citation type="submission" date="2019-03" db="EMBL/GenBank/DDBJ databases">
        <title>Genomic Encyclopedia of Type Strains, Phase IV (KMG-IV): sequencing the most valuable type-strain genomes for metagenomic binning, comparative biology and taxonomic classification.</title>
        <authorList>
            <person name="Goeker M."/>
        </authorList>
    </citation>
    <scope>NUCLEOTIDE SEQUENCE [LARGE SCALE GENOMIC DNA]</scope>
    <source>
        <strain evidence="3 4">DSM 22958</strain>
    </source>
</reference>
<evidence type="ECO:0000313" key="4">
    <source>
        <dbReference type="Proteomes" id="UP000294881"/>
    </source>
</evidence>
<dbReference type="SMART" id="SM00834">
    <property type="entry name" value="CxxC_CXXC_SSSS"/>
    <property type="match status" value="1"/>
</dbReference>
<evidence type="ECO:0000313" key="3">
    <source>
        <dbReference type="EMBL" id="TCO15131.1"/>
    </source>
</evidence>
<feature type="region of interest" description="Disordered" evidence="1">
    <location>
        <begin position="57"/>
        <end position="120"/>
    </location>
</feature>
<proteinExistence type="predicted"/>
<dbReference type="Proteomes" id="UP000294881">
    <property type="component" value="Unassembled WGS sequence"/>
</dbReference>
<dbReference type="Pfam" id="PF09723">
    <property type="entry name" value="Zn_ribbon_8"/>
    <property type="match status" value="1"/>
</dbReference>
<gene>
    <name evidence="3" type="ORF">EV666_102108</name>
</gene>
<accession>A0A4R2GVX9</accession>